<evidence type="ECO:0000256" key="1">
    <source>
        <dbReference type="SAM" id="MobiDB-lite"/>
    </source>
</evidence>
<comment type="caution">
    <text evidence="2">The sequence shown here is derived from an EMBL/GenBank/DDBJ whole genome shotgun (WGS) entry which is preliminary data.</text>
</comment>
<evidence type="ECO:0000313" key="3">
    <source>
        <dbReference type="Proteomes" id="UP000324800"/>
    </source>
</evidence>
<dbReference type="AlphaFoldDB" id="A0A5J4WT62"/>
<gene>
    <name evidence="2" type="ORF">EZS28_006335</name>
</gene>
<organism evidence="2 3">
    <name type="scientific">Streblomastix strix</name>
    <dbReference type="NCBI Taxonomy" id="222440"/>
    <lineage>
        <taxon>Eukaryota</taxon>
        <taxon>Metamonada</taxon>
        <taxon>Preaxostyla</taxon>
        <taxon>Oxymonadida</taxon>
        <taxon>Streblomastigidae</taxon>
        <taxon>Streblomastix</taxon>
    </lineage>
</organism>
<protein>
    <submittedName>
        <fullName evidence="2">Uncharacterized protein</fullName>
    </submittedName>
</protein>
<feature type="region of interest" description="Disordered" evidence="1">
    <location>
        <begin position="1"/>
        <end position="23"/>
    </location>
</feature>
<evidence type="ECO:0000313" key="2">
    <source>
        <dbReference type="EMBL" id="KAA6398140.1"/>
    </source>
</evidence>
<dbReference type="EMBL" id="SNRW01001025">
    <property type="protein sequence ID" value="KAA6398140.1"/>
    <property type="molecule type" value="Genomic_DNA"/>
</dbReference>
<sequence>MASPSSLETSKQKLPSQPPPIPPISLLPCSPLLSFAYRRVTQLYRLFGYDDKSSDSCKRYGKTMARTFHE</sequence>
<dbReference type="Proteomes" id="UP000324800">
    <property type="component" value="Unassembled WGS sequence"/>
</dbReference>
<reference evidence="2 3" key="1">
    <citation type="submission" date="2019-03" db="EMBL/GenBank/DDBJ databases">
        <title>Single cell metagenomics reveals metabolic interactions within the superorganism composed of flagellate Streblomastix strix and complex community of Bacteroidetes bacteria on its surface.</title>
        <authorList>
            <person name="Treitli S.C."/>
            <person name="Kolisko M."/>
            <person name="Husnik F."/>
            <person name="Keeling P."/>
            <person name="Hampl V."/>
        </authorList>
    </citation>
    <scope>NUCLEOTIDE SEQUENCE [LARGE SCALE GENOMIC DNA]</scope>
    <source>
        <strain evidence="2">ST1C</strain>
    </source>
</reference>
<name>A0A5J4WT62_9EUKA</name>
<accession>A0A5J4WT62</accession>
<proteinExistence type="predicted"/>